<dbReference type="SUPFAM" id="SSF55681">
    <property type="entry name" value="Class II aaRS and biotin synthetases"/>
    <property type="match status" value="1"/>
</dbReference>
<protein>
    <submittedName>
        <fullName evidence="4">Serine--tRNA ligase, mitochondrial-like</fullName>
    </submittedName>
</protein>
<dbReference type="InterPro" id="IPR045864">
    <property type="entry name" value="aa-tRNA-synth_II/BPL/LPL"/>
</dbReference>
<dbReference type="InterPro" id="IPR042103">
    <property type="entry name" value="SerRS_1_N_sf"/>
</dbReference>
<feature type="coiled-coil region" evidence="1">
    <location>
        <begin position="130"/>
        <end position="191"/>
    </location>
</feature>
<dbReference type="InterPro" id="IPR002317">
    <property type="entry name" value="Ser-tRNA-ligase_type_1"/>
</dbReference>
<reference evidence="4" key="1">
    <citation type="submission" date="2025-08" db="UniProtKB">
        <authorList>
            <consortium name="RefSeq"/>
        </authorList>
    </citation>
    <scope>IDENTIFICATION</scope>
    <source>
        <tissue evidence="4">Testes</tissue>
    </source>
</reference>
<dbReference type="SUPFAM" id="SSF46589">
    <property type="entry name" value="tRNA-binding arm"/>
    <property type="match status" value="1"/>
</dbReference>
<dbReference type="RefSeq" id="XP_006816001.1">
    <property type="nucleotide sequence ID" value="XM_006815938.1"/>
</dbReference>
<dbReference type="InterPro" id="IPR010978">
    <property type="entry name" value="tRNA-bd_arm"/>
</dbReference>
<name>A0ABM0M7L0_SACKO</name>
<dbReference type="Pfam" id="PF02403">
    <property type="entry name" value="Seryl_tRNA_N"/>
    <property type="match status" value="1"/>
</dbReference>
<dbReference type="GeneID" id="100366657"/>
<evidence type="ECO:0000256" key="1">
    <source>
        <dbReference type="SAM" id="Coils"/>
    </source>
</evidence>
<keyword evidence="1" id="KW-0175">Coiled coil</keyword>
<dbReference type="Gene3D" id="1.10.287.40">
    <property type="entry name" value="Serine-tRNA synthetase, tRNA binding domain"/>
    <property type="match status" value="1"/>
</dbReference>
<dbReference type="Proteomes" id="UP000694865">
    <property type="component" value="Unplaced"/>
</dbReference>
<gene>
    <name evidence="4" type="primary">LOC100366657</name>
</gene>
<keyword evidence="3" id="KW-1185">Reference proteome</keyword>
<sequence length="476" mass="54410">MFWFLRLLCTVVIVTRSMLWFCVKLSKINTGHQMASPIIHLCHNLRLFHGVINDRVYMIHIACRQVNAFICRSSSTLYTPVSKGERVPFISRPDIDISGIMNNIDLMERNVKARNTLIDFKALASLWKDMQQHKVAVDQLEIQKKKVNQLVKKVKQENSTSDEIQQMKDESKRLRNELKKIKSLYSNVSEELYNIVLKLPNFTHSNTPSGMTELITHRFGDQLKLQPWIKNHVVLGKVLDVLSFEHSHVQPGVCYLKKEAALLEQGLLFWMSDKLKENNCLHLCCPEMFKPIIVEGCGLELEDPSQVYSVIASDDVLHLAGVSIMSLAANYMMAVFEYDSLPHRYGVHFLVIEIDSVDILCFTFGRNYDPSKESKTFSSLCSMQQSSMVASVYNCTDFISRRLKFRYPCNPSESAVISRKRHYCHTVFGTAMCVPSVIAILLENCQQKDGSVVFPSALWPYTFGCQGIDVKTLEQD</sequence>
<dbReference type="InterPro" id="IPR015866">
    <property type="entry name" value="Ser-tRNA-synth_1_N"/>
</dbReference>
<accession>A0ABM0M7L0</accession>
<dbReference type="Gene3D" id="3.30.930.10">
    <property type="entry name" value="Bira Bifunctional Protein, Domain 2"/>
    <property type="match status" value="2"/>
</dbReference>
<dbReference type="PANTHER" id="PTHR11778">
    <property type="entry name" value="SERYL-TRNA SYNTHETASE"/>
    <property type="match status" value="1"/>
</dbReference>
<organism evidence="3 4">
    <name type="scientific">Saccoglossus kowalevskii</name>
    <name type="common">Acorn worm</name>
    <dbReference type="NCBI Taxonomy" id="10224"/>
    <lineage>
        <taxon>Eukaryota</taxon>
        <taxon>Metazoa</taxon>
        <taxon>Hemichordata</taxon>
        <taxon>Enteropneusta</taxon>
        <taxon>Harrimaniidae</taxon>
        <taxon>Saccoglossus</taxon>
    </lineage>
</organism>
<feature type="domain" description="Serine-tRNA synthetase type1 N-terminal" evidence="2">
    <location>
        <begin position="95"/>
        <end position="202"/>
    </location>
</feature>
<evidence type="ECO:0000313" key="3">
    <source>
        <dbReference type="Proteomes" id="UP000694865"/>
    </source>
</evidence>
<evidence type="ECO:0000313" key="4">
    <source>
        <dbReference type="RefSeq" id="XP_006816001.1"/>
    </source>
</evidence>
<proteinExistence type="predicted"/>
<evidence type="ECO:0000259" key="2">
    <source>
        <dbReference type="Pfam" id="PF02403"/>
    </source>
</evidence>